<dbReference type="RefSeq" id="WP_231288544.1">
    <property type="nucleotide sequence ID" value="NZ_LAOC01000001.1"/>
</dbReference>
<dbReference type="PATRIC" id="fig|1359199.3.peg.664"/>
<evidence type="ECO:0000313" key="1">
    <source>
        <dbReference type="EMBL" id="KJV78432.1"/>
    </source>
</evidence>
<proteinExistence type="predicted"/>
<evidence type="ECO:0000313" key="2">
    <source>
        <dbReference type="Proteomes" id="UP000033591"/>
    </source>
</evidence>
<organism evidence="1 2">
    <name type="scientific">Rickettsia rhipicephali str. Ect</name>
    <dbReference type="NCBI Taxonomy" id="1359199"/>
    <lineage>
        <taxon>Bacteria</taxon>
        <taxon>Pseudomonadati</taxon>
        <taxon>Pseudomonadota</taxon>
        <taxon>Alphaproteobacteria</taxon>
        <taxon>Rickettsiales</taxon>
        <taxon>Rickettsiaceae</taxon>
        <taxon>Rickettsieae</taxon>
        <taxon>Rickettsia</taxon>
        <taxon>spotted fever group</taxon>
    </lineage>
</organism>
<comment type="caution">
    <text evidence="1">The sequence shown here is derived from an EMBL/GenBank/DDBJ whole genome shotgun (WGS) entry which is preliminary data.</text>
</comment>
<gene>
    <name evidence="1" type="ORF">RMAECT_0681</name>
</gene>
<name>A0A0F3PER4_RICRH</name>
<dbReference type="EMBL" id="LAOC01000001">
    <property type="protein sequence ID" value="KJV78432.1"/>
    <property type="molecule type" value="Genomic_DNA"/>
</dbReference>
<reference evidence="1 2" key="1">
    <citation type="submission" date="2015-01" db="EMBL/GenBank/DDBJ databases">
        <title>Genome Sequencing of Rickettsiales.</title>
        <authorList>
            <person name="Daugherty S.C."/>
            <person name="Su Q."/>
            <person name="Abolude K."/>
            <person name="Beier-Sexton M."/>
            <person name="Carlyon J.A."/>
            <person name="Carter R."/>
            <person name="Day N.P."/>
            <person name="Dumler S.J."/>
            <person name="Dyachenko V."/>
            <person name="Godinez A."/>
            <person name="Kurtti T.J."/>
            <person name="Lichay M."/>
            <person name="Mullins K.E."/>
            <person name="Ott S."/>
            <person name="Pappas-Brown V."/>
            <person name="Paris D.H."/>
            <person name="Patel P."/>
            <person name="Richards A.L."/>
            <person name="Sadzewicz L."/>
            <person name="Sears K."/>
            <person name="Seidman D."/>
            <person name="Sengamalay N."/>
            <person name="Stenos J."/>
            <person name="Tallon L.J."/>
            <person name="Vincent G."/>
            <person name="Fraser C.M."/>
            <person name="Munderloh U."/>
            <person name="Dunning-Hotopp J.C."/>
        </authorList>
    </citation>
    <scope>NUCLEOTIDE SEQUENCE [LARGE SCALE GENOMIC DNA]</scope>
    <source>
        <strain evidence="1 2">Ect</strain>
    </source>
</reference>
<dbReference type="AlphaFoldDB" id="A0A0F3PER4"/>
<accession>A0A0F3PER4</accession>
<dbReference type="Proteomes" id="UP000033591">
    <property type="component" value="Unassembled WGS sequence"/>
</dbReference>
<sequence>MKYIKADVFSSKNLVNYSQTISDYQTIIVCLEKHAPSFVHSVMYKLGQDA</sequence>
<protein>
    <submittedName>
        <fullName evidence="1">Uncharacterized protein</fullName>
    </submittedName>
</protein>